<keyword evidence="5 10" id="KW-0540">Nuclease</keyword>
<dbReference type="EC" id="3.1.26.4" evidence="4 10"/>
<dbReference type="InterPro" id="IPR022892">
    <property type="entry name" value="RNaseHI"/>
</dbReference>
<keyword evidence="9 10" id="KW-0460">Magnesium</keyword>
<comment type="function">
    <text evidence="10">Endonuclease that specifically degrades the RNA of RNA-DNA hybrids.</text>
</comment>
<sequence length="346" mass="38214">MTIIAAADGSALGNPGPAGWAWFIDENTWRAGGWDHGTNNMGELTAVLNLLESTRHIPDEPLKILCDSQYVINSITKWMPGWKKKGWKKKDGKPVLNVEIMKALDREMSGRIVDFEWVKGHAGHDLNEAADERARAMASAYQAGTAKHEMPVGPGFAGPGDPARGPQPGGTQQAERAALPSAEPRSAAAGHVVRSTEPESEPDLFSELWAREEDPVLEDSRPEERIARQADPVHQVRALEATLLAPDTPEEHRRELFHEHFEYVARDGSVTGANGFISDHRGPGESHESDLSHHGALPLGSTAYHLTYRLTDSSTVTRRSSLWLREDQHNDMGPWLLRYHQVTTES</sequence>
<reference evidence="14" key="1">
    <citation type="journal article" date="2019" name="Int. J. Syst. Evol. Microbiol.">
        <title>The Global Catalogue of Microorganisms (GCM) 10K type strain sequencing project: providing services to taxonomists for standard genome sequencing and annotation.</title>
        <authorList>
            <consortium name="The Broad Institute Genomics Platform"/>
            <consortium name="The Broad Institute Genome Sequencing Center for Infectious Disease"/>
            <person name="Wu L."/>
            <person name="Ma J."/>
        </authorList>
    </citation>
    <scope>NUCLEOTIDE SEQUENCE [LARGE SCALE GENOMIC DNA]</scope>
    <source>
        <strain evidence="14">JCM 18958</strain>
    </source>
</reference>
<dbReference type="InterPro" id="IPR036397">
    <property type="entry name" value="RNaseH_sf"/>
</dbReference>
<dbReference type="InterPro" id="IPR050092">
    <property type="entry name" value="RNase_H"/>
</dbReference>
<accession>A0ABP8XH13</accession>
<comment type="subunit">
    <text evidence="3 10">Monomer.</text>
</comment>
<evidence type="ECO:0000256" key="10">
    <source>
        <dbReference type="HAMAP-Rule" id="MF_00042"/>
    </source>
</evidence>
<dbReference type="InterPro" id="IPR012337">
    <property type="entry name" value="RNaseH-like_sf"/>
</dbReference>
<evidence type="ECO:0000256" key="9">
    <source>
        <dbReference type="ARBA" id="ARBA00022842"/>
    </source>
</evidence>
<evidence type="ECO:0000313" key="14">
    <source>
        <dbReference type="Proteomes" id="UP001501446"/>
    </source>
</evidence>
<keyword evidence="10" id="KW-0963">Cytoplasm</keyword>
<dbReference type="HAMAP" id="MF_00042">
    <property type="entry name" value="RNase_H"/>
    <property type="match status" value="1"/>
</dbReference>
<comment type="similarity">
    <text evidence="2 10">Belongs to the RNase H family.</text>
</comment>
<dbReference type="PROSITE" id="PS50879">
    <property type="entry name" value="RNASE_H_1"/>
    <property type="match status" value="1"/>
</dbReference>
<feature type="binding site" evidence="10">
    <location>
        <position position="8"/>
    </location>
    <ligand>
        <name>Mg(2+)</name>
        <dbReference type="ChEBI" id="CHEBI:18420"/>
        <label>1</label>
    </ligand>
</feature>
<evidence type="ECO:0000256" key="3">
    <source>
        <dbReference type="ARBA" id="ARBA00011245"/>
    </source>
</evidence>
<evidence type="ECO:0000256" key="4">
    <source>
        <dbReference type="ARBA" id="ARBA00012180"/>
    </source>
</evidence>
<gene>
    <name evidence="10" type="primary">rnhA</name>
    <name evidence="13" type="ORF">GCM10025781_28340</name>
</gene>
<evidence type="ECO:0000256" key="2">
    <source>
        <dbReference type="ARBA" id="ARBA00005300"/>
    </source>
</evidence>
<dbReference type="CDD" id="cd09278">
    <property type="entry name" value="RNase_HI_prokaryote_like"/>
    <property type="match status" value="1"/>
</dbReference>
<dbReference type="RefSeq" id="WP_345311940.1">
    <property type="nucleotide sequence ID" value="NZ_BAABLN010000071.1"/>
</dbReference>
<evidence type="ECO:0000256" key="8">
    <source>
        <dbReference type="ARBA" id="ARBA00022801"/>
    </source>
</evidence>
<dbReference type="Gene3D" id="3.30.420.10">
    <property type="entry name" value="Ribonuclease H-like superfamily/Ribonuclease H"/>
    <property type="match status" value="1"/>
</dbReference>
<dbReference type="InterPro" id="IPR002156">
    <property type="entry name" value="RNaseH_domain"/>
</dbReference>
<evidence type="ECO:0000256" key="7">
    <source>
        <dbReference type="ARBA" id="ARBA00022759"/>
    </source>
</evidence>
<comment type="subcellular location">
    <subcellularLocation>
        <location evidence="10">Cytoplasm</location>
    </subcellularLocation>
</comment>
<dbReference type="SUPFAM" id="SSF53098">
    <property type="entry name" value="Ribonuclease H-like"/>
    <property type="match status" value="1"/>
</dbReference>
<dbReference type="PANTHER" id="PTHR10642">
    <property type="entry name" value="RIBONUCLEASE H1"/>
    <property type="match status" value="1"/>
</dbReference>
<comment type="catalytic activity">
    <reaction evidence="1 10">
        <text>Endonucleolytic cleavage to 5'-phosphomonoester.</text>
        <dbReference type="EC" id="3.1.26.4"/>
    </reaction>
</comment>
<evidence type="ECO:0000256" key="5">
    <source>
        <dbReference type="ARBA" id="ARBA00022722"/>
    </source>
</evidence>
<evidence type="ECO:0000256" key="6">
    <source>
        <dbReference type="ARBA" id="ARBA00022723"/>
    </source>
</evidence>
<feature type="domain" description="RNase H type-1" evidence="12">
    <location>
        <begin position="1"/>
        <end position="139"/>
    </location>
</feature>
<evidence type="ECO:0000256" key="1">
    <source>
        <dbReference type="ARBA" id="ARBA00000077"/>
    </source>
</evidence>
<feature type="binding site" evidence="10">
    <location>
        <position position="8"/>
    </location>
    <ligand>
        <name>Mg(2+)</name>
        <dbReference type="ChEBI" id="CHEBI:18420"/>
        <label>2</label>
    </ligand>
</feature>
<dbReference type="EMBL" id="BAABLN010000071">
    <property type="protein sequence ID" value="GAA4707973.1"/>
    <property type="molecule type" value="Genomic_DNA"/>
</dbReference>
<feature type="compositionally biased region" description="Basic and acidic residues" evidence="11">
    <location>
        <begin position="209"/>
        <end position="220"/>
    </location>
</feature>
<proteinExistence type="inferred from homology"/>
<dbReference type="PANTHER" id="PTHR10642:SF26">
    <property type="entry name" value="RIBONUCLEASE H1"/>
    <property type="match status" value="1"/>
</dbReference>
<keyword evidence="8 10" id="KW-0378">Hydrolase</keyword>
<evidence type="ECO:0000259" key="12">
    <source>
        <dbReference type="PROSITE" id="PS50879"/>
    </source>
</evidence>
<dbReference type="Proteomes" id="UP001501446">
    <property type="component" value="Unassembled WGS sequence"/>
</dbReference>
<keyword evidence="14" id="KW-1185">Reference proteome</keyword>
<evidence type="ECO:0000256" key="11">
    <source>
        <dbReference type="SAM" id="MobiDB-lite"/>
    </source>
</evidence>
<evidence type="ECO:0000313" key="13">
    <source>
        <dbReference type="EMBL" id="GAA4707973.1"/>
    </source>
</evidence>
<organism evidence="13 14">
    <name type="scientific">Kocuria gwangalliensis</name>
    <dbReference type="NCBI Taxonomy" id="501592"/>
    <lineage>
        <taxon>Bacteria</taxon>
        <taxon>Bacillati</taxon>
        <taxon>Actinomycetota</taxon>
        <taxon>Actinomycetes</taxon>
        <taxon>Micrococcales</taxon>
        <taxon>Micrococcaceae</taxon>
        <taxon>Kocuria</taxon>
    </lineage>
</organism>
<feature type="binding site" evidence="10">
    <location>
        <position position="43"/>
    </location>
    <ligand>
        <name>Mg(2+)</name>
        <dbReference type="ChEBI" id="CHEBI:18420"/>
        <label>1</label>
    </ligand>
</feature>
<comment type="caution">
    <text evidence="13">The sequence shown here is derived from an EMBL/GenBank/DDBJ whole genome shotgun (WGS) entry which is preliminary data.</text>
</comment>
<protein>
    <recommendedName>
        <fullName evidence="4 10">Ribonuclease H</fullName>
        <shortName evidence="10">RNase H</shortName>
        <ecNumber evidence="4 10">3.1.26.4</ecNumber>
    </recommendedName>
</protein>
<keyword evidence="6 10" id="KW-0479">Metal-binding</keyword>
<dbReference type="Pfam" id="PF00075">
    <property type="entry name" value="RNase_H"/>
    <property type="match status" value="1"/>
</dbReference>
<name>A0ABP8XH13_9MICC</name>
<feature type="region of interest" description="Disordered" evidence="11">
    <location>
        <begin position="148"/>
        <end position="220"/>
    </location>
</feature>
<comment type="cofactor">
    <cofactor evidence="10">
        <name>Mg(2+)</name>
        <dbReference type="ChEBI" id="CHEBI:18420"/>
    </cofactor>
    <text evidence="10">Binds 1 Mg(2+) ion per subunit. May bind a second metal ion at a regulatory site, or after substrate binding.</text>
</comment>
<feature type="binding site" evidence="10">
    <location>
        <position position="67"/>
    </location>
    <ligand>
        <name>Mg(2+)</name>
        <dbReference type="ChEBI" id="CHEBI:18420"/>
        <label>1</label>
    </ligand>
</feature>
<feature type="binding site" evidence="10">
    <location>
        <position position="131"/>
    </location>
    <ligand>
        <name>Mg(2+)</name>
        <dbReference type="ChEBI" id="CHEBI:18420"/>
        <label>2</label>
    </ligand>
</feature>
<keyword evidence="7 10" id="KW-0255">Endonuclease</keyword>